<reference evidence="3" key="2">
    <citation type="submission" date="2015-08" db="UniProtKB">
        <authorList>
            <consortium name="WormBaseParasite"/>
        </authorList>
    </citation>
    <scope>IDENTIFICATION</scope>
</reference>
<dbReference type="WBParaSite" id="SVE_0830100.1">
    <property type="protein sequence ID" value="SVE_0830100.1"/>
    <property type="gene ID" value="SVE_0830100"/>
</dbReference>
<name>A0A0K0FHD9_STRVS</name>
<evidence type="ECO:0000313" key="2">
    <source>
        <dbReference type="Proteomes" id="UP000035680"/>
    </source>
</evidence>
<keyword evidence="2" id="KW-1185">Reference proteome</keyword>
<evidence type="ECO:0000313" key="3">
    <source>
        <dbReference type="WBParaSite" id="SVE_0830100.1"/>
    </source>
</evidence>
<evidence type="ECO:0000256" key="1">
    <source>
        <dbReference type="SAM" id="MobiDB-lite"/>
    </source>
</evidence>
<reference evidence="2" key="1">
    <citation type="submission" date="2014-07" db="EMBL/GenBank/DDBJ databases">
        <authorList>
            <person name="Martin A.A"/>
            <person name="De Silva N."/>
        </authorList>
    </citation>
    <scope>NUCLEOTIDE SEQUENCE</scope>
</reference>
<protein>
    <submittedName>
        <fullName evidence="3">Mediator of RNA polymerase II transcription subunit 7</fullName>
    </submittedName>
</protein>
<dbReference type="Proteomes" id="UP000035680">
    <property type="component" value="Unassembled WGS sequence"/>
</dbReference>
<dbReference type="AlphaFoldDB" id="A0A0K0FHD9"/>
<accession>A0A0K0FHD9</accession>
<sequence length="86" mass="9647">MEDSSDGPRSTGSFATSGTGGGQTDESQRLKEFLCLYSRLKVVNTRLHHAAENIPRFKRTLMYITKLLDDVTKVKDEEKLTLLDAN</sequence>
<organism evidence="2 3">
    <name type="scientific">Strongyloides venezuelensis</name>
    <name type="common">Threadworm</name>
    <dbReference type="NCBI Taxonomy" id="75913"/>
    <lineage>
        <taxon>Eukaryota</taxon>
        <taxon>Metazoa</taxon>
        <taxon>Ecdysozoa</taxon>
        <taxon>Nematoda</taxon>
        <taxon>Chromadorea</taxon>
        <taxon>Rhabditida</taxon>
        <taxon>Tylenchina</taxon>
        <taxon>Panagrolaimomorpha</taxon>
        <taxon>Strongyloidoidea</taxon>
        <taxon>Strongyloididae</taxon>
        <taxon>Strongyloides</taxon>
    </lineage>
</organism>
<feature type="region of interest" description="Disordered" evidence="1">
    <location>
        <begin position="1"/>
        <end position="26"/>
    </location>
</feature>
<proteinExistence type="predicted"/>